<dbReference type="Pfam" id="PF01753">
    <property type="entry name" value="zf-MYND"/>
    <property type="match status" value="1"/>
</dbReference>
<keyword evidence="3" id="KW-0862">Zinc</keyword>
<sequence>MNSKEITKNIQPAPPAIDLDNPDIKTSKAFGALAKVADDLSRESTKAAWILEKNRERAWPWIVSWARAALDSRPTTRTGEQAIDQLLYVAPHLLLRYIKGEDFEPTPPNDNFSAKCFASRPTIVALALELWLLGDALNHPDVLFLVQVAGGFISSCFRCTMKNSPARDHCYAVLRSPRWDIPATLLKGIIREATLKDMHPRALSPYLLLMCTLLDFNSQIPTAFIEDCIRKSAPRWATFVLRKLASPPYIGKPGAASCVVGALSIVESCSKFDCFSIIEALDLDFLSSLFRHRDLVANDDSLAQSYSRVLDVLMEQMHHRALAVRVIRSMKKIARMNLNASTYLKNYGRATESWTMLCKVANGRWTPGKTGLGWYEVTICGHEECAHRRTLKLNHKFKRCSGCLAEIYCSAECQKGAWKVHRRECDAKRERARAGQSQYEPSPLDLAFVYKCVYEDFHTPDIFRKLIHAPITNLKEHPVLLIDYREDARKIEPVPLSQAEILIKETKSDLSSTDLEEAFSGFAIIPWRMQKLIVVLIRTDSDRTVTSQAEKTRVNWRRLAPRMLTMLRLTDPLLKKP</sequence>
<dbReference type="PROSITE" id="PS01360">
    <property type="entry name" value="ZF_MYND_1"/>
    <property type="match status" value="1"/>
</dbReference>
<evidence type="ECO:0000256" key="4">
    <source>
        <dbReference type="PROSITE-ProRule" id="PRU00134"/>
    </source>
</evidence>
<keyword evidence="1" id="KW-0479">Metal-binding</keyword>
<reference evidence="6 7" key="1">
    <citation type="submission" date="2024-02" db="EMBL/GenBank/DDBJ databases">
        <title>A draft genome for the cacao thread blight pathogen Marasmius crinis-equi.</title>
        <authorList>
            <person name="Cohen S.P."/>
            <person name="Baruah I.K."/>
            <person name="Amoako-Attah I."/>
            <person name="Bukari Y."/>
            <person name="Meinhardt L.W."/>
            <person name="Bailey B.A."/>
        </authorList>
    </citation>
    <scope>NUCLEOTIDE SEQUENCE [LARGE SCALE GENOMIC DNA]</scope>
    <source>
        <strain evidence="6 7">GH-76</strain>
    </source>
</reference>
<comment type="caution">
    <text evidence="6">The sequence shown here is derived from an EMBL/GenBank/DDBJ whole genome shotgun (WGS) entry which is preliminary data.</text>
</comment>
<dbReference type="Gene3D" id="6.10.140.2220">
    <property type="match status" value="1"/>
</dbReference>
<name>A0ABR3EPZ9_9AGAR</name>
<dbReference type="EMBL" id="JBAHYK010002493">
    <property type="protein sequence ID" value="KAL0564964.1"/>
    <property type="molecule type" value="Genomic_DNA"/>
</dbReference>
<evidence type="ECO:0000313" key="7">
    <source>
        <dbReference type="Proteomes" id="UP001465976"/>
    </source>
</evidence>
<evidence type="ECO:0000313" key="6">
    <source>
        <dbReference type="EMBL" id="KAL0564964.1"/>
    </source>
</evidence>
<evidence type="ECO:0000259" key="5">
    <source>
        <dbReference type="PROSITE" id="PS50865"/>
    </source>
</evidence>
<evidence type="ECO:0000256" key="3">
    <source>
        <dbReference type="ARBA" id="ARBA00022833"/>
    </source>
</evidence>
<dbReference type="SUPFAM" id="SSF144232">
    <property type="entry name" value="HIT/MYND zinc finger-like"/>
    <property type="match status" value="1"/>
</dbReference>
<feature type="domain" description="MYND-type" evidence="5">
    <location>
        <begin position="377"/>
        <end position="425"/>
    </location>
</feature>
<evidence type="ECO:0000256" key="1">
    <source>
        <dbReference type="ARBA" id="ARBA00022723"/>
    </source>
</evidence>
<accession>A0ABR3EPZ9</accession>
<keyword evidence="7" id="KW-1185">Reference proteome</keyword>
<evidence type="ECO:0000256" key="2">
    <source>
        <dbReference type="ARBA" id="ARBA00022771"/>
    </source>
</evidence>
<gene>
    <name evidence="6" type="ORF">V5O48_017071</name>
</gene>
<organism evidence="6 7">
    <name type="scientific">Marasmius crinis-equi</name>
    <dbReference type="NCBI Taxonomy" id="585013"/>
    <lineage>
        <taxon>Eukaryota</taxon>
        <taxon>Fungi</taxon>
        <taxon>Dikarya</taxon>
        <taxon>Basidiomycota</taxon>
        <taxon>Agaricomycotina</taxon>
        <taxon>Agaricomycetes</taxon>
        <taxon>Agaricomycetidae</taxon>
        <taxon>Agaricales</taxon>
        <taxon>Marasmiineae</taxon>
        <taxon>Marasmiaceae</taxon>
        <taxon>Marasmius</taxon>
    </lineage>
</organism>
<dbReference type="Proteomes" id="UP001465976">
    <property type="component" value="Unassembled WGS sequence"/>
</dbReference>
<proteinExistence type="predicted"/>
<protein>
    <recommendedName>
        <fullName evidence="5">MYND-type domain-containing protein</fullName>
    </recommendedName>
</protein>
<dbReference type="InterPro" id="IPR002893">
    <property type="entry name" value="Znf_MYND"/>
</dbReference>
<keyword evidence="2 4" id="KW-0863">Zinc-finger</keyword>
<dbReference type="PROSITE" id="PS50865">
    <property type="entry name" value="ZF_MYND_2"/>
    <property type="match status" value="1"/>
</dbReference>